<dbReference type="Gene3D" id="3.30.360.10">
    <property type="entry name" value="Dihydrodipicolinate Reductase, domain 2"/>
    <property type="match status" value="1"/>
</dbReference>
<feature type="signal peptide" evidence="1">
    <location>
        <begin position="1"/>
        <end position="17"/>
    </location>
</feature>
<feature type="domain" description="Gfo/Idh/MocA-like oxidoreductase N-terminal" evidence="2">
    <location>
        <begin position="24"/>
        <end position="143"/>
    </location>
</feature>
<keyword evidence="1" id="KW-0732">Signal</keyword>
<evidence type="ECO:0000259" key="3">
    <source>
        <dbReference type="Pfam" id="PF22725"/>
    </source>
</evidence>
<accession>A0ABS9BDF6</accession>
<evidence type="ECO:0000313" key="4">
    <source>
        <dbReference type="EMBL" id="MCF1713742.1"/>
    </source>
</evidence>
<dbReference type="Pfam" id="PF22725">
    <property type="entry name" value="GFO_IDH_MocA_C3"/>
    <property type="match status" value="1"/>
</dbReference>
<dbReference type="PANTHER" id="PTHR43377">
    <property type="entry name" value="BILIVERDIN REDUCTASE A"/>
    <property type="match status" value="1"/>
</dbReference>
<dbReference type="SUPFAM" id="SSF55347">
    <property type="entry name" value="Glyceraldehyde-3-phosphate dehydrogenase-like, C-terminal domain"/>
    <property type="match status" value="1"/>
</dbReference>
<comment type="caution">
    <text evidence="4">The sequence shown here is derived from an EMBL/GenBank/DDBJ whole genome shotgun (WGS) entry which is preliminary data.</text>
</comment>
<dbReference type="RefSeq" id="WP_234864270.1">
    <property type="nucleotide sequence ID" value="NZ_JAKEVY010000001.1"/>
</dbReference>
<dbReference type="Gene3D" id="3.40.50.720">
    <property type="entry name" value="NAD(P)-binding Rossmann-like Domain"/>
    <property type="match status" value="1"/>
</dbReference>
<evidence type="ECO:0000256" key="1">
    <source>
        <dbReference type="SAM" id="SignalP"/>
    </source>
</evidence>
<proteinExistence type="predicted"/>
<keyword evidence="5" id="KW-1185">Reference proteome</keyword>
<dbReference type="Proteomes" id="UP001200145">
    <property type="component" value="Unassembled WGS sequence"/>
</dbReference>
<dbReference type="PANTHER" id="PTHR43377:SF1">
    <property type="entry name" value="BILIVERDIN REDUCTASE A"/>
    <property type="match status" value="1"/>
</dbReference>
<dbReference type="InterPro" id="IPR000683">
    <property type="entry name" value="Gfo/Idh/MocA-like_OxRdtase_N"/>
</dbReference>
<dbReference type="EMBL" id="JAKEVY010000001">
    <property type="protein sequence ID" value="MCF1713742.1"/>
    <property type="molecule type" value="Genomic_DNA"/>
</dbReference>
<dbReference type="InterPro" id="IPR051450">
    <property type="entry name" value="Gfo/Idh/MocA_Oxidoreductases"/>
</dbReference>
<evidence type="ECO:0000259" key="2">
    <source>
        <dbReference type="Pfam" id="PF01408"/>
    </source>
</evidence>
<reference evidence="4 5" key="1">
    <citation type="submission" date="2022-01" db="EMBL/GenBank/DDBJ databases">
        <title>Flavihumibacter sp. nov., isolated from sediment of a river.</title>
        <authorList>
            <person name="Liu H."/>
        </authorList>
    </citation>
    <scope>NUCLEOTIDE SEQUENCE [LARGE SCALE GENOMIC DNA]</scope>
    <source>
        <strain evidence="4 5">RY-1</strain>
    </source>
</reference>
<name>A0ABS9BDF6_9BACT</name>
<protein>
    <submittedName>
        <fullName evidence="4">Gfo/Idh/MocA family oxidoreductase</fullName>
    </submittedName>
</protein>
<organism evidence="4 5">
    <name type="scientific">Flavihumibacter fluminis</name>
    <dbReference type="NCBI Taxonomy" id="2909236"/>
    <lineage>
        <taxon>Bacteria</taxon>
        <taxon>Pseudomonadati</taxon>
        <taxon>Bacteroidota</taxon>
        <taxon>Chitinophagia</taxon>
        <taxon>Chitinophagales</taxon>
        <taxon>Chitinophagaceae</taxon>
        <taxon>Flavihumibacter</taxon>
    </lineage>
</organism>
<feature type="domain" description="GFO/IDH/MocA-like oxidoreductase" evidence="3">
    <location>
        <begin position="154"/>
        <end position="278"/>
    </location>
</feature>
<evidence type="ECO:0000313" key="5">
    <source>
        <dbReference type="Proteomes" id="UP001200145"/>
    </source>
</evidence>
<dbReference type="InterPro" id="IPR055170">
    <property type="entry name" value="GFO_IDH_MocA-like_dom"/>
</dbReference>
<sequence length="357" mass="39299">MLLLCVVFSSFSSIVSAQSQEKLKVLVVGMTHDHVHGILQFHKQGRVIITGIVESNPELIERYKKSYQLPDALFFNTISSALKATKPQAALAFNAINEHLAVVEACLPQGIPVMVEKPLATTLEDAKKIEALSKKYNTAVLTNYETTWYNSNHYAKDQVDQGNLGKIHKIVVHSGHEGPKEIGCSKEFLDWLTDPVKNGGGASRDFGCYGANLMTWLMHGKAPKSVTAIIQQYKPAVYPKVDDVATILLEYENATGVIEASWNWPYSIKDMEIFGSSAYFHAVDAQTIVQKKQQSKPISGMAPAAVYGDFISYLEAFLTGKITDTNDLSSLSNNLLVVKILEAATRSAKEGKKIMLD</sequence>
<dbReference type="SUPFAM" id="SSF51735">
    <property type="entry name" value="NAD(P)-binding Rossmann-fold domains"/>
    <property type="match status" value="1"/>
</dbReference>
<feature type="chain" id="PRO_5046073246" evidence="1">
    <location>
        <begin position="18"/>
        <end position="357"/>
    </location>
</feature>
<gene>
    <name evidence="4" type="ORF">L0U88_03745</name>
</gene>
<dbReference type="Pfam" id="PF01408">
    <property type="entry name" value="GFO_IDH_MocA"/>
    <property type="match status" value="1"/>
</dbReference>
<dbReference type="InterPro" id="IPR036291">
    <property type="entry name" value="NAD(P)-bd_dom_sf"/>
</dbReference>